<dbReference type="PANTHER" id="PTHR43214:SF41">
    <property type="entry name" value="NITRATE_NITRITE RESPONSE REGULATOR PROTEIN NARP"/>
    <property type="match status" value="1"/>
</dbReference>
<dbReference type="CDD" id="cd17535">
    <property type="entry name" value="REC_NarL-like"/>
    <property type="match status" value="1"/>
</dbReference>
<dbReference type="CDD" id="cd06170">
    <property type="entry name" value="LuxR_C_like"/>
    <property type="match status" value="1"/>
</dbReference>
<dbReference type="InterPro" id="IPR016032">
    <property type="entry name" value="Sig_transdc_resp-reg_C-effctor"/>
</dbReference>
<dbReference type="InterPro" id="IPR039420">
    <property type="entry name" value="WalR-like"/>
</dbReference>
<evidence type="ECO:0000259" key="7">
    <source>
        <dbReference type="PROSITE" id="PS50110"/>
    </source>
</evidence>
<proteinExistence type="predicted"/>
<accession>A0AA49JCI2</accession>
<name>A0AA49JCI2_9BACT</name>
<dbReference type="PROSITE" id="PS50110">
    <property type="entry name" value="RESPONSE_REGULATORY"/>
    <property type="match status" value="1"/>
</dbReference>
<keyword evidence="1 5" id="KW-0597">Phosphoprotein</keyword>
<dbReference type="PROSITE" id="PS00622">
    <property type="entry name" value="HTH_LUXR_1"/>
    <property type="match status" value="1"/>
</dbReference>
<reference evidence="8" key="1">
    <citation type="journal article" date="2023" name="Comput. Struct. Biotechnol. J.">
        <title>Discovery of a novel marine Bacteroidetes with a rich repertoire of carbohydrate-active enzymes.</title>
        <authorList>
            <person name="Chen B."/>
            <person name="Liu G."/>
            <person name="Chen Q."/>
            <person name="Wang H."/>
            <person name="Liu L."/>
            <person name="Tang K."/>
        </authorList>
    </citation>
    <scope>NUCLEOTIDE SEQUENCE</scope>
    <source>
        <strain evidence="8">TK19036</strain>
    </source>
</reference>
<dbReference type="PROSITE" id="PS50043">
    <property type="entry name" value="HTH_LUXR_2"/>
    <property type="match status" value="1"/>
</dbReference>
<evidence type="ECO:0000256" key="4">
    <source>
        <dbReference type="ARBA" id="ARBA00023163"/>
    </source>
</evidence>
<dbReference type="SUPFAM" id="SSF46894">
    <property type="entry name" value="C-terminal effector domain of the bipartite response regulators"/>
    <property type="match status" value="1"/>
</dbReference>
<dbReference type="GO" id="GO:0003677">
    <property type="term" value="F:DNA binding"/>
    <property type="evidence" value="ECO:0007669"/>
    <property type="project" value="UniProtKB-KW"/>
</dbReference>
<reference evidence="8" key="2">
    <citation type="journal article" date="2024" name="Antonie Van Leeuwenhoek">
        <title>Roseihalotalea indica gen. nov., sp. nov., a halophilic Bacteroidetes from mesopelagic Southwest Indian Ocean with higher carbohydrate metabolic potential.</title>
        <authorList>
            <person name="Chen B."/>
            <person name="Zhang M."/>
            <person name="Lin D."/>
            <person name="Ye J."/>
            <person name="Tang K."/>
        </authorList>
    </citation>
    <scope>NUCLEOTIDE SEQUENCE</scope>
    <source>
        <strain evidence="8">TK19036</strain>
    </source>
</reference>
<dbReference type="InterPro" id="IPR011006">
    <property type="entry name" value="CheY-like_superfamily"/>
</dbReference>
<sequence length="214" mass="23572">MTPPTMSIEETNIIIIEDNDVVREGFALLISSVSQHRVVNTYVTCEDAIKNLSYDRPDIILMDLELPGMHGVDGIRKIKKLVPEVNILVISVHTNSELVFQALCNGASGYITKNAGHSKILDAITEVKKGGAPMSSQIARMVVQSFQKSTDSPLTSRETEVLELLAKGKSYSAIANDLFVHKETIKSHIKNIYGKLQVNSKADAIEKAIKQRLI</sequence>
<dbReference type="GO" id="GO:0006355">
    <property type="term" value="P:regulation of DNA-templated transcription"/>
    <property type="evidence" value="ECO:0007669"/>
    <property type="project" value="InterPro"/>
</dbReference>
<dbReference type="SUPFAM" id="SSF52172">
    <property type="entry name" value="CheY-like"/>
    <property type="match status" value="1"/>
</dbReference>
<evidence type="ECO:0000313" key="8">
    <source>
        <dbReference type="EMBL" id="WKN34766.1"/>
    </source>
</evidence>
<dbReference type="EMBL" id="CP120682">
    <property type="protein sequence ID" value="WKN34766.1"/>
    <property type="molecule type" value="Genomic_DNA"/>
</dbReference>
<dbReference type="Pfam" id="PF00072">
    <property type="entry name" value="Response_reg"/>
    <property type="match status" value="1"/>
</dbReference>
<dbReference type="InterPro" id="IPR058245">
    <property type="entry name" value="NreC/VraR/RcsB-like_REC"/>
</dbReference>
<dbReference type="InterPro" id="IPR000792">
    <property type="entry name" value="Tscrpt_reg_LuxR_C"/>
</dbReference>
<gene>
    <name evidence="8" type="ORF">K4G66_20540</name>
</gene>
<keyword evidence="2" id="KW-0805">Transcription regulation</keyword>
<dbReference type="GO" id="GO:0000160">
    <property type="term" value="P:phosphorelay signal transduction system"/>
    <property type="evidence" value="ECO:0007669"/>
    <property type="project" value="InterPro"/>
</dbReference>
<evidence type="ECO:0000256" key="2">
    <source>
        <dbReference type="ARBA" id="ARBA00023015"/>
    </source>
</evidence>
<keyword evidence="4" id="KW-0804">Transcription</keyword>
<evidence type="ECO:0000256" key="1">
    <source>
        <dbReference type="ARBA" id="ARBA00022553"/>
    </source>
</evidence>
<dbReference type="AlphaFoldDB" id="A0AA49JCI2"/>
<dbReference type="Gene3D" id="3.40.50.2300">
    <property type="match status" value="1"/>
</dbReference>
<dbReference type="Pfam" id="PF00196">
    <property type="entry name" value="GerE"/>
    <property type="match status" value="1"/>
</dbReference>
<protein>
    <submittedName>
        <fullName evidence="8">Response regulator transcription factor</fullName>
    </submittedName>
</protein>
<dbReference type="SMART" id="SM00421">
    <property type="entry name" value="HTH_LUXR"/>
    <property type="match status" value="1"/>
</dbReference>
<organism evidence="8">
    <name type="scientific">Roseihalotalea indica</name>
    <dbReference type="NCBI Taxonomy" id="2867963"/>
    <lineage>
        <taxon>Bacteria</taxon>
        <taxon>Pseudomonadati</taxon>
        <taxon>Bacteroidota</taxon>
        <taxon>Cytophagia</taxon>
        <taxon>Cytophagales</taxon>
        <taxon>Catalimonadaceae</taxon>
        <taxon>Roseihalotalea</taxon>
    </lineage>
</organism>
<feature type="modified residue" description="4-aspartylphosphate" evidence="5">
    <location>
        <position position="63"/>
    </location>
</feature>
<feature type="domain" description="HTH luxR-type" evidence="6">
    <location>
        <begin position="147"/>
        <end position="212"/>
    </location>
</feature>
<keyword evidence="3" id="KW-0238">DNA-binding</keyword>
<dbReference type="SMART" id="SM00448">
    <property type="entry name" value="REC"/>
    <property type="match status" value="1"/>
</dbReference>
<dbReference type="InterPro" id="IPR001789">
    <property type="entry name" value="Sig_transdc_resp-reg_receiver"/>
</dbReference>
<dbReference type="PANTHER" id="PTHR43214">
    <property type="entry name" value="TWO-COMPONENT RESPONSE REGULATOR"/>
    <property type="match status" value="1"/>
</dbReference>
<evidence type="ECO:0000259" key="6">
    <source>
        <dbReference type="PROSITE" id="PS50043"/>
    </source>
</evidence>
<feature type="domain" description="Response regulatory" evidence="7">
    <location>
        <begin position="12"/>
        <end position="128"/>
    </location>
</feature>
<dbReference type="PRINTS" id="PR00038">
    <property type="entry name" value="HTHLUXR"/>
</dbReference>
<evidence type="ECO:0000256" key="5">
    <source>
        <dbReference type="PROSITE-ProRule" id="PRU00169"/>
    </source>
</evidence>
<evidence type="ECO:0000256" key="3">
    <source>
        <dbReference type="ARBA" id="ARBA00023125"/>
    </source>
</evidence>